<gene>
    <name evidence="3" type="ORF">COL8621_03422</name>
</gene>
<feature type="transmembrane region" description="Helical" evidence="2">
    <location>
        <begin position="6"/>
        <end position="24"/>
    </location>
</feature>
<proteinExistence type="predicted"/>
<evidence type="ECO:0000256" key="1">
    <source>
        <dbReference type="SAM" id="MobiDB-lite"/>
    </source>
</evidence>
<feature type="compositionally biased region" description="Basic and acidic residues" evidence="1">
    <location>
        <begin position="94"/>
        <end position="111"/>
    </location>
</feature>
<evidence type="ECO:0000256" key="2">
    <source>
        <dbReference type="SAM" id="Phobius"/>
    </source>
</evidence>
<protein>
    <recommendedName>
        <fullName evidence="5">Chemotaxis protein</fullName>
    </recommendedName>
</protein>
<dbReference type="EMBL" id="FXYE01000002">
    <property type="protein sequence ID" value="SMX47376.1"/>
    <property type="molecule type" value="Genomic_DNA"/>
</dbReference>
<dbReference type="RefSeq" id="WP_093968438.1">
    <property type="nucleotide sequence ID" value="NZ_FXYE01000002.1"/>
</dbReference>
<accession>A0A238KZ70</accession>
<evidence type="ECO:0000313" key="3">
    <source>
        <dbReference type="EMBL" id="SMX47376.1"/>
    </source>
</evidence>
<sequence length="139" mass="14910">MALIADILLVAGALGTALYCMILARRLRRFNDLEKGVGGAIAALSTQVDDMTRALDAARSSAQDSSGTLTQLTDRADGVAQRLELLVASLHDVPMGDEKPKQTELEPKSTSERPLSFIRSRAVGKPDPLILRGRPEVAE</sequence>
<keyword evidence="2" id="KW-1133">Transmembrane helix</keyword>
<evidence type="ECO:0000313" key="4">
    <source>
        <dbReference type="Proteomes" id="UP000202922"/>
    </source>
</evidence>
<feature type="region of interest" description="Disordered" evidence="1">
    <location>
        <begin position="93"/>
        <end position="121"/>
    </location>
</feature>
<evidence type="ECO:0008006" key="5">
    <source>
        <dbReference type="Google" id="ProtNLM"/>
    </source>
</evidence>
<keyword evidence="4" id="KW-1185">Reference proteome</keyword>
<name>A0A238KZ70_9RHOB</name>
<dbReference type="AlphaFoldDB" id="A0A238KZ70"/>
<organism evidence="3 4">
    <name type="scientific">Actibacterium lipolyticum</name>
    <dbReference type="NCBI Taxonomy" id="1524263"/>
    <lineage>
        <taxon>Bacteria</taxon>
        <taxon>Pseudomonadati</taxon>
        <taxon>Pseudomonadota</taxon>
        <taxon>Alphaproteobacteria</taxon>
        <taxon>Rhodobacterales</taxon>
        <taxon>Roseobacteraceae</taxon>
        <taxon>Actibacterium</taxon>
    </lineage>
</organism>
<dbReference type="Proteomes" id="UP000202922">
    <property type="component" value="Unassembled WGS sequence"/>
</dbReference>
<dbReference type="OrthoDB" id="7630018at2"/>
<keyword evidence="2" id="KW-0812">Transmembrane</keyword>
<keyword evidence="2" id="KW-0472">Membrane</keyword>
<reference evidence="4" key="1">
    <citation type="submission" date="2017-05" db="EMBL/GenBank/DDBJ databases">
        <authorList>
            <person name="Rodrigo-Torres L."/>
            <person name="Arahal R. D."/>
            <person name="Lucena T."/>
        </authorList>
    </citation>
    <scope>NUCLEOTIDE SEQUENCE [LARGE SCALE GENOMIC DNA]</scope>
    <source>
        <strain evidence="4">CECT 8621</strain>
    </source>
</reference>